<comment type="caution">
    <text evidence="2">The sequence shown here is derived from an EMBL/GenBank/DDBJ whole genome shotgun (WGS) entry which is preliminary data.</text>
</comment>
<dbReference type="AlphaFoldDB" id="A0A7J4IWB3"/>
<dbReference type="InterPro" id="IPR012340">
    <property type="entry name" value="NA-bd_OB-fold"/>
</dbReference>
<dbReference type="Gene3D" id="2.40.50.140">
    <property type="entry name" value="Nucleic acid-binding proteins"/>
    <property type="match status" value="1"/>
</dbReference>
<name>A0A7J4IWB3_9ARCH</name>
<evidence type="ECO:0000256" key="1">
    <source>
        <dbReference type="SAM" id="MobiDB-lite"/>
    </source>
</evidence>
<feature type="region of interest" description="Disordered" evidence="1">
    <location>
        <begin position="22"/>
        <end position="46"/>
    </location>
</feature>
<protein>
    <submittedName>
        <fullName evidence="2">Uncharacterized protein</fullName>
    </submittedName>
</protein>
<reference evidence="3" key="1">
    <citation type="journal article" date="2020" name="bioRxiv">
        <title>A rank-normalized archaeal taxonomy based on genome phylogeny resolves widespread incomplete and uneven classifications.</title>
        <authorList>
            <person name="Rinke C."/>
            <person name="Chuvochina M."/>
            <person name="Mussig A.J."/>
            <person name="Chaumeil P.-A."/>
            <person name="Waite D.W."/>
            <person name="Whitman W.B."/>
            <person name="Parks D.H."/>
            <person name="Hugenholtz P."/>
        </authorList>
    </citation>
    <scope>NUCLEOTIDE SEQUENCE [LARGE SCALE GENOMIC DNA]</scope>
</reference>
<gene>
    <name evidence="2" type="ORF">HA237_01460</name>
</gene>
<dbReference type="EMBL" id="DUFG01000011">
    <property type="protein sequence ID" value="HIH08017.1"/>
    <property type="molecule type" value="Genomic_DNA"/>
</dbReference>
<organism evidence="2 3">
    <name type="scientific">Candidatus Iainarchaeum sp</name>
    <dbReference type="NCBI Taxonomy" id="3101447"/>
    <lineage>
        <taxon>Archaea</taxon>
        <taxon>Candidatus Iainarchaeota</taxon>
        <taxon>Candidatus Iainarchaeia</taxon>
        <taxon>Candidatus Iainarchaeales</taxon>
        <taxon>Candidatus Iainarchaeaceae</taxon>
        <taxon>Candidatus Iainarchaeum</taxon>
    </lineage>
</organism>
<accession>A0A7J4IWB3</accession>
<evidence type="ECO:0000313" key="3">
    <source>
        <dbReference type="Proteomes" id="UP000577419"/>
    </source>
</evidence>
<proteinExistence type="predicted"/>
<feature type="non-terminal residue" evidence="2">
    <location>
        <position position="46"/>
    </location>
</feature>
<dbReference type="Proteomes" id="UP000577419">
    <property type="component" value="Unassembled WGS sequence"/>
</dbReference>
<sequence>MKDLKPRSGFDELSGEIVSVSESRSFANERGSGKVASAVLKDNKGK</sequence>
<evidence type="ECO:0000313" key="2">
    <source>
        <dbReference type="EMBL" id="HIH08017.1"/>
    </source>
</evidence>